<keyword evidence="7" id="KW-0443">Lipid metabolism</keyword>
<dbReference type="InterPro" id="IPR056304">
    <property type="entry name" value="Lip-like_C"/>
</dbReference>
<accession>A0ABX4CIG5</accession>
<dbReference type="RefSeq" id="WP_051886188.1">
    <property type="nucleotide sequence ID" value="NZ_JBEWQG010000025.1"/>
</dbReference>
<dbReference type="EMBL" id="MUGY01000007">
    <property type="protein sequence ID" value="OXA95251.1"/>
    <property type="molecule type" value="Genomic_DNA"/>
</dbReference>
<keyword evidence="5" id="KW-0732">Signal</keyword>
<evidence type="ECO:0000313" key="10">
    <source>
        <dbReference type="Proteomes" id="UP000198424"/>
    </source>
</evidence>
<evidence type="ECO:0000256" key="5">
    <source>
        <dbReference type="ARBA" id="ARBA00022729"/>
    </source>
</evidence>
<protein>
    <recommendedName>
        <fullName evidence="3">triacylglycerol lipase</fullName>
        <ecNumber evidence="3">3.1.1.3</ecNumber>
    </recommendedName>
</protein>
<evidence type="ECO:0000256" key="6">
    <source>
        <dbReference type="ARBA" id="ARBA00022801"/>
    </source>
</evidence>
<evidence type="ECO:0000256" key="7">
    <source>
        <dbReference type="ARBA" id="ARBA00023098"/>
    </source>
</evidence>
<evidence type="ECO:0000256" key="3">
    <source>
        <dbReference type="ARBA" id="ARBA00013279"/>
    </source>
</evidence>
<dbReference type="SUPFAM" id="SSF53474">
    <property type="entry name" value="alpha/beta-Hydrolases"/>
    <property type="match status" value="1"/>
</dbReference>
<evidence type="ECO:0000256" key="4">
    <source>
        <dbReference type="ARBA" id="ARBA00022525"/>
    </source>
</evidence>
<dbReference type="InterPro" id="IPR029058">
    <property type="entry name" value="AB_hydrolase_fold"/>
</dbReference>
<dbReference type="Pfam" id="PF24708">
    <property type="entry name" value="Lip_C"/>
    <property type="match status" value="1"/>
</dbReference>
<comment type="catalytic activity">
    <reaction evidence="1">
        <text>a triacylglycerol + H2O = a diacylglycerol + a fatty acid + H(+)</text>
        <dbReference type="Rhea" id="RHEA:12044"/>
        <dbReference type="ChEBI" id="CHEBI:15377"/>
        <dbReference type="ChEBI" id="CHEBI:15378"/>
        <dbReference type="ChEBI" id="CHEBI:17855"/>
        <dbReference type="ChEBI" id="CHEBI:18035"/>
        <dbReference type="ChEBI" id="CHEBI:28868"/>
        <dbReference type="EC" id="3.1.1.3"/>
    </reaction>
</comment>
<dbReference type="PANTHER" id="PTHR34043:SF3">
    <property type="entry name" value="ALPHA_BETA-HYDROLASES SUPERFAMILY PROTEIN"/>
    <property type="match status" value="1"/>
</dbReference>
<keyword evidence="6" id="KW-0378">Hydrolase</keyword>
<keyword evidence="10" id="KW-1185">Reference proteome</keyword>
<reference evidence="9 10" key="1">
    <citation type="submission" date="2016-11" db="EMBL/GenBank/DDBJ databases">
        <title>Whole genomes of Flavobacteriaceae.</title>
        <authorList>
            <person name="Stine C."/>
            <person name="Li C."/>
            <person name="Tadesse D."/>
        </authorList>
    </citation>
    <scope>NUCLEOTIDE SEQUENCE [LARGE SCALE GENOMIC DNA]</scope>
    <source>
        <strain evidence="9 10">ATCC 29551</strain>
    </source>
</reference>
<organism evidence="9 10">
    <name type="scientific">Flavobacterium hydatis</name>
    <name type="common">Cytophaga aquatilis</name>
    <dbReference type="NCBI Taxonomy" id="991"/>
    <lineage>
        <taxon>Bacteria</taxon>
        <taxon>Pseudomonadati</taxon>
        <taxon>Bacteroidota</taxon>
        <taxon>Flavobacteriia</taxon>
        <taxon>Flavobacteriales</taxon>
        <taxon>Flavobacteriaceae</taxon>
        <taxon>Flavobacterium</taxon>
    </lineage>
</organism>
<evidence type="ECO:0000313" key="9">
    <source>
        <dbReference type="EMBL" id="OXA95251.1"/>
    </source>
</evidence>
<keyword evidence="4" id="KW-0964">Secreted</keyword>
<comment type="subcellular location">
    <subcellularLocation>
        <location evidence="2">Secreted</location>
    </subcellularLocation>
</comment>
<dbReference type="PROSITE" id="PS51257">
    <property type="entry name" value="PROKAR_LIPOPROTEIN"/>
    <property type="match status" value="1"/>
</dbReference>
<feature type="domain" description="Lipase-like C-terminal" evidence="8">
    <location>
        <begin position="53"/>
        <end position="439"/>
    </location>
</feature>
<evidence type="ECO:0000259" key="8">
    <source>
        <dbReference type="Pfam" id="PF24708"/>
    </source>
</evidence>
<name>A0ABX4CIG5_FLAHY</name>
<evidence type="ECO:0000256" key="1">
    <source>
        <dbReference type="ARBA" id="ARBA00001024"/>
    </source>
</evidence>
<sequence length="444" mass="49598">MKKIILLLFCITVITSCEKEDLTSATTATTAKSLTAKQVNTNILDAYPNKRQNNYPIVLVHGMCGWGRDEMLGYRYWGGLGDTQTYLNLYGYKTFTASVGPISSNWDRAVELYYNIVGGRVDYGAAHAMKHGHNRYGATYPGFYKQWSATNKVHFVGHSLGGASPRFLIQLLENGDQAEKSYVPSGQEAPTSDLFKGNKKNWVASLTSIAGVQNGALTVDSGYFREDLMKMVLGMRVVGGIGLEQNTFYNFDLGHWGLQRQKNETTKAYINRVFEKTSSGAPSSARFWNSQDNCMYDLNVKTMQSQNEWIKSSPNVYYSSYTFNDMVEQTNGTWSPASTMCLLFKFEAANIGRTSASLPLGFLNWRPNDGLVSVVSSQYPIGHDYVLMDPINRKLAPKGVWDVHPTIKGQDHLSVVAPDYIQSNTSSLNKFYLDIAKDLSYLPK</sequence>
<dbReference type="EC" id="3.1.1.3" evidence="3"/>
<comment type="caution">
    <text evidence="9">The sequence shown here is derived from an EMBL/GenBank/DDBJ whole genome shotgun (WGS) entry which is preliminary data.</text>
</comment>
<gene>
    <name evidence="9" type="ORF">B0A62_08035</name>
</gene>
<dbReference type="Proteomes" id="UP000198424">
    <property type="component" value="Unassembled WGS sequence"/>
</dbReference>
<dbReference type="PANTHER" id="PTHR34043">
    <property type="entry name" value="ALPHA/BETA-HYDROLASES SUPERFAMILY PROTEIN"/>
    <property type="match status" value="1"/>
</dbReference>
<evidence type="ECO:0000256" key="2">
    <source>
        <dbReference type="ARBA" id="ARBA00004613"/>
    </source>
</evidence>
<dbReference type="Gene3D" id="3.40.50.1820">
    <property type="entry name" value="alpha/beta hydrolase"/>
    <property type="match status" value="1"/>
</dbReference>
<proteinExistence type="predicted"/>